<sequence>MPTLRITTRQITLAALTAVLTLSAAACATKPPPAPAPLVKKG</sequence>
<accession>A0AA40S5X9</accession>
<evidence type="ECO:0000313" key="2">
    <source>
        <dbReference type="EMBL" id="MBA8915140.1"/>
    </source>
</evidence>
<dbReference type="Proteomes" id="UP000543554">
    <property type="component" value="Unassembled WGS sequence"/>
</dbReference>
<reference evidence="2 3" key="1">
    <citation type="submission" date="2020-08" db="EMBL/GenBank/DDBJ databases">
        <title>Genomic Encyclopedia of Type Strains, Phase IV (KMG-IV): sequencing the most valuable type-strain genomes for metagenomic binning, comparative biology and taxonomic classification.</title>
        <authorList>
            <person name="Goeker M."/>
        </authorList>
    </citation>
    <scope>NUCLEOTIDE SEQUENCE [LARGE SCALE GENOMIC DNA]</scope>
    <source>
        <strain evidence="2 3">DSM 11490</strain>
    </source>
</reference>
<dbReference type="AlphaFoldDB" id="A0AA40S5X9"/>
<feature type="chain" id="PRO_5041418306" evidence="1">
    <location>
        <begin position="29"/>
        <end position="42"/>
    </location>
</feature>
<protein>
    <submittedName>
        <fullName evidence="2">Uncharacterized protein</fullName>
    </submittedName>
</protein>
<dbReference type="RefSeq" id="WP_273288652.1">
    <property type="nucleotide sequence ID" value="NZ_BPRF01000034.1"/>
</dbReference>
<comment type="caution">
    <text evidence="2">The sequence shown here is derived from an EMBL/GenBank/DDBJ whole genome shotgun (WGS) entry which is preliminary data.</text>
</comment>
<organism evidence="2 3">
    <name type="scientific">Methylorubrum thiocyanatum</name>
    <dbReference type="NCBI Taxonomy" id="47958"/>
    <lineage>
        <taxon>Bacteria</taxon>
        <taxon>Pseudomonadati</taxon>
        <taxon>Pseudomonadota</taxon>
        <taxon>Alphaproteobacteria</taxon>
        <taxon>Hyphomicrobiales</taxon>
        <taxon>Methylobacteriaceae</taxon>
        <taxon>Methylorubrum</taxon>
    </lineage>
</organism>
<evidence type="ECO:0000313" key="3">
    <source>
        <dbReference type="Proteomes" id="UP000543554"/>
    </source>
</evidence>
<name>A0AA40S5X9_9HYPH</name>
<feature type="signal peptide" evidence="1">
    <location>
        <begin position="1"/>
        <end position="28"/>
    </location>
</feature>
<evidence type="ECO:0000256" key="1">
    <source>
        <dbReference type="SAM" id="SignalP"/>
    </source>
</evidence>
<dbReference type="EMBL" id="JACJIB010000008">
    <property type="protein sequence ID" value="MBA8915140.1"/>
    <property type="molecule type" value="Genomic_DNA"/>
</dbReference>
<dbReference type="PROSITE" id="PS51257">
    <property type="entry name" value="PROKAR_LIPOPROTEIN"/>
    <property type="match status" value="1"/>
</dbReference>
<proteinExistence type="predicted"/>
<gene>
    <name evidence="2" type="ORF">HNR51_004240</name>
</gene>
<keyword evidence="1" id="KW-0732">Signal</keyword>
<keyword evidence="3" id="KW-1185">Reference proteome</keyword>